<dbReference type="EMBL" id="BKCJ010000690">
    <property type="protein sequence ID" value="GEU35427.1"/>
    <property type="molecule type" value="Genomic_DNA"/>
</dbReference>
<sequence length="82" mass="9532">MEQELRMTRLLTDLCHEVTDAVKNKVELIEGIKQLDGTAVDSVYMAFVRILRGDDFDKTKSTMKLINETQEHTHEKYTFIAK</sequence>
<dbReference type="AlphaFoldDB" id="A0A6L2JFU4"/>
<gene>
    <name evidence="1" type="ORF">Tci_007405</name>
</gene>
<protein>
    <submittedName>
        <fullName evidence="1">Uncharacterized protein</fullName>
    </submittedName>
</protein>
<accession>A0A6L2JFU4</accession>
<reference evidence="1" key="1">
    <citation type="journal article" date="2019" name="Sci. Rep.">
        <title>Draft genome of Tanacetum cinerariifolium, the natural source of mosquito coil.</title>
        <authorList>
            <person name="Yamashiro T."/>
            <person name="Shiraishi A."/>
            <person name="Satake H."/>
            <person name="Nakayama K."/>
        </authorList>
    </citation>
    <scope>NUCLEOTIDE SEQUENCE</scope>
</reference>
<organism evidence="1">
    <name type="scientific">Tanacetum cinerariifolium</name>
    <name type="common">Dalmatian daisy</name>
    <name type="synonym">Chrysanthemum cinerariifolium</name>
    <dbReference type="NCBI Taxonomy" id="118510"/>
    <lineage>
        <taxon>Eukaryota</taxon>
        <taxon>Viridiplantae</taxon>
        <taxon>Streptophyta</taxon>
        <taxon>Embryophyta</taxon>
        <taxon>Tracheophyta</taxon>
        <taxon>Spermatophyta</taxon>
        <taxon>Magnoliopsida</taxon>
        <taxon>eudicotyledons</taxon>
        <taxon>Gunneridae</taxon>
        <taxon>Pentapetalae</taxon>
        <taxon>asterids</taxon>
        <taxon>campanulids</taxon>
        <taxon>Asterales</taxon>
        <taxon>Asteraceae</taxon>
        <taxon>Asteroideae</taxon>
        <taxon>Anthemideae</taxon>
        <taxon>Anthemidinae</taxon>
        <taxon>Tanacetum</taxon>
    </lineage>
</organism>
<feature type="non-terminal residue" evidence="1">
    <location>
        <position position="82"/>
    </location>
</feature>
<evidence type="ECO:0000313" key="1">
    <source>
        <dbReference type="EMBL" id="GEU35427.1"/>
    </source>
</evidence>
<name>A0A6L2JFU4_TANCI</name>
<comment type="caution">
    <text evidence="1">The sequence shown here is derived from an EMBL/GenBank/DDBJ whole genome shotgun (WGS) entry which is preliminary data.</text>
</comment>
<proteinExistence type="predicted"/>